<protein>
    <recommendedName>
        <fullName evidence="6">Fascin</fullName>
    </recommendedName>
</protein>
<dbReference type="PIRSF" id="PIRSF005682">
    <property type="entry name" value="Fascin"/>
    <property type="match status" value="1"/>
</dbReference>
<dbReference type="PANTHER" id="PTHR10551:SF9">
    <property type="entry name" value="FASCIN-2"/>
    <property type="match status" value="1"/>
</dbReference>
<evidence type="ECO:0000256" key="3">
    <source>
        <dbReference type="ARBA" id="ARBA00022490"/>
    </source>
</evidence>
<dbReference type="AlphaFoldDB" id="A0A1W7R9J8"/>
<dbReference type="GO" id="GO:0007163">
    <property type="term" value="P:establishment or maintenance of cell polarity"/>
    <property type="evidence" value="ECO:0007669"/>
    <property type="project" value="TreeGrafter"/>
</dbReference>
<comment type="similarity">
    <text evidence="2 6">Belongs to the fascin family.</text>
</comment>
<dbReference type="FunFam" id="2.80.10.50:FF:000010">
    <property type="entry name" value="Fascin"/>
    <property type="match status" value="1"/>
</dbReference>
<comment type="subcellular location">
    <subcellularLocation>
        <location evidence="1 6">Cytoplasm</location>
        <location evidence="1 6">Cytoskeleton</location>
    </subcellularLocation>
</comment>
<dbReference type="CDD" id="cd23351">
    <property type="entry name" value="beta-trefoil_singed_rpt2"/>
    <property type="match status" value="1"/>
</dbReference>
<dbReference type="GO" id="GO:0015629">
    <property type="term" value="C:actin cytoskeleton"/>
    <property type="evidence" value="ECO:0007669"/>
    <property type="project" value="TreeGrafter"/>
</dbReference>
<evidence type="ECO:0000256" key="1">
    <source>
        <dbReference type="ARBA" id="ARBA00004245"/>
    </source>
</evidence>
<dbReference type="PANTHER" id="PTHR10551">
    <property type="entry name" value="FASCIN"/>
    <property type="match status" value="1"/>
</dbReference>
<evidence type="ECO:0000259" key="7">
    <source>
        <dbReference type="Pfam" id="PF06268"/>
    </source>
</evidence>
<dbReference type="InterPro" id="IPR010431">
    <property type="entry name" value="Fascin"/>
</dbReference>
<dbReference type="InterPro" id="IPR022768">
    <property type="entry name" value="Fascin-like_dom"/>
</dbReference>
<dbReference type="GO" id="GO:0051017">
    <property type="term" value="P:actin filament bundle assembly"/>
    <property type="evidence" value="ECO:0007669"/>
    <property type="project" value="TreeGrafter"/>
</dbReference>
<dbReference type="EMBL" id="GFAH01000571">
    <property type="protein sequence ID" value="JAV47818.1"/>
    <property type="molecule type" value="Transcribed_RNA"/>
</dbReference>
<evidence type="ECO:0000256" key="4">
    <source>
        <dbReference type="ARBA" id="ARBA00023203"/>
    </source>
</evidence>
<name>A0A1W7R9J8_9SCOR</name>
<feature type="domain" description="Fascin-like" evidence="7">
    <location>
        <begin position="149"/>
        <end position="258"/>
    </location>
</feature>
<feature type="domain" description="Fascin-like" evidence="7">
    <location>
        <begin position="406"/>
        <end position="500"/>
    </location>
</feature>
<dbReference type="GO" id="GO:0030674">
    <property type="term" value="F:protein-macromolecule adaptor activity"/>
    <property type="evidence" value="ECO:0007669"/>
    <property type="project" value="InterPro"/>
</dbReference>
<feature type="domain" description="Fascin-like" evidence="7">
    <location>
        <begin position="29"/>
        <end position="138"/>
    </location>
</feature>
<dbReference type="GO" id="GO:0016477">
    <property type="term" value="P:cell migration"/>
    <property type="evidence" value="ECO:0007669"/>
    <property type="project" value="TreeGrafter"/>
</dbReference>
<dbReference type="GO" id="GO:0005737">
    <property type="term" value="C:cytoplasm"/>
    <property type="evidence" value="ECO:0007669"/>
    <property type="project" value="TreeGrafter"/>
</dbReference>
<proteinExistence type="inferred from homology"/>
<accession>A0A1W7R9J8</accession>
<dbReference type="InterPro" id="IPR008999">
    <property type="entry name" value="Actin-crosslinking"/>
</dbReference>
<dbReference type="GO" id="GO:0051015">
    <property type="term" value="F:actin filament binding"/>
    <property type="evidence" value="ECO:0007669"/>
    <property type="project" value="InterPro"/>
</dbReference>
<organism evidence="8">
    <name type="scientific">Hadrurus spadix</name>
    <dbReference type="NCBI Taxonomy" id="141984"/>
    <lineage>
        <taxon>Eukaryota</taxon>
        <taxon>Metazoa</taxon>
        <taxon>Ecdysozoa</taxon>
        <taxon>Arthropoda</taxon>
        <taxon>Chelicerata</taxon>
        <taxon>Arachnida</taxon>
        <taxon>Scorpiones</taxon>
        <taxon>Iurida</taxon>
        <taxon>Iuroidea</taxon>
        <taxon>Hadrurus</taxon>
    </lineage>
</organism>
<reference evidence="8" key="1">
    <citation type="submission" date="2016-11" db="EMBL/GenBank/DDBJ databases">
        <title>Venom-gland transcriptomics and venom proteomics of the black-back scorpion (Hadrurus spadix) reveal detectability challenges and an unexplored realm of animal toxin diversity.</title>
        <authorList>
            <person name="Rokyta D.R."/>
            <person name="Ward M.J."/>
        </authorList>
    </citation>
    <scope>NUCLEOTIDE SEQUENCE</scope>
    <source>
        <tissue evidence="8">Venom gland</tissue>
    </source>
</reference>
<dbReference type="FunFam" id="2.80.10.50:FF:000064">
    <property type="entry name" value="Fascin"/>
    <property type="match status" value="1"/>
</dbReference>
<keyword evidence="5 6" id="KW-0206">Cytoskeleton</keyword>
<evidence type="ECO:0000256" key="6">
    <source>
        <dbReference type="PIRNR" id="PIRNR005682"/>
    </source>
</evidence>
<dbReference type="Gene3D" id="2.80.10.50">
    <property type="match status" value="4"/>
</dbReference>
<evidence type="ECO:0000313" key="8">
    <source>
        <dbReference type="EMBL" id="JAV47818.1"/>
    </source>
</evidence>
<keyword evidence="4 6" id="KW-0009">Actin-binding</keyword>
<sequence>MSINHVNGTNGVGEPGLLWEVGLVNSQYKYLTAESFGFKVNSNGTALKKKQLWTLEMHGEDEAVSLLSHLGKYLAVDQFGNVTCDSEEKDAGTKFSITVSDDGRWALRNAVRGYFLGASNDKLVCSAKAPGPAELWTVHLAARPQVNFRSVGRRRYARIASDTEEVQVDANTPWGEDTLFTLEFHDGKYAIHSCTNRYLQLDGKLVERCNAECLFSLEFHSGFLALRDAQRRYLGPVGSKALLRTRSLTVSRDEMFSLEESIPQAAFVAFNGKFVSVKQGVDVTANQEEISDHETFQLEFDNATKRWYIRTMQDKYWTLQSSGGIQANAEKGSSNSLFDLVWQGDGSVGFRANNGKYISAKKSGHLFANSDKVEEVEKFRFFLMNRVTLVLKCEQGFVGYKSPSSTKLECNKASYETIFIERDDKKGVYYFKGTNNKYWNASEDGTITVDSDTKQGFSIELREPSKLCIKTIHGNYVSADKNGAFKVNGNDPISATQWEY</sequence>
<feature type="domain" description="Fascin-like" evidence="7">
    <location>
        <begin position="271"/>
        <end position="380"/>
    </location>
</feature>
<dbReference type="SUPFAM" id="SSF50405">
    <property type="entry name" value="Actin-crosslinking proteins"/>
    <property type="match status" value="4"/>
</dbReference>
<dbReference type="FunFam" id="2.80.10.50:FF:000015">
    <property type="entry name" value="Fascin"/>
    <property type="match status" value="1"/>
</dbReference>
<dbReference type="FunFam" id="2.80.10.50:FF:000008">
    <property type="entry name" value="Fascin"/>
    <property type="match status" value="1"/>
</dbReference>
<dbReference type="InterPro" id="IPR024703">
    <property type="entry name" value="Fascin_metazoans"/>
</dbReference>
<keyword evidence="3 6" id="KW-0963">Cytoplasm</keyword>
<evidence type="ECO:0000256" key="2">
    <source>
        <dbReference type="ARBA" id="ARBA00007415"/>
    </source>
</evidence>
<dbReference type="Pfam" id="PF06268">
    <property type="entry name" value="Fascin"/>
    <property type="match status" value="4"/>
</dbReference>
<evidence type="ECO:0000256" key="5">
    <source>
        <dbReference type="ARBA" id="ARBA00023212"/>
    </source>
</evidence>